<dbReference type="SUPFAM" id="SSF55874">
    <property type="entry name" value="ATPase domain of HSP90 chaperone/DNA topoisomerase II/histidine kinase"/>
    <property type="match status" value="1"/>
</dbReference>
<evidence type="ECO:0000313" key="1">
    <source>
        <dbReference type="EMBL" id="SSC65486.1"/>
    </source>
</evidence>
<gene>
    <name evidence="1" type="ORF">RHIZ70_1194</name>
</gene>
<proteinExistence type="predicted"/>
<sequence>MNAKTDKAKAIPTKQFFVSMLTRDISLADAILDLVDNCLDGALRLAAGAAVDYRKHWVKILLKEDSFTIEDNCGGIPRKTAINYAFKMGREAKDDRDAENETIGMYGVGMKRAIFKMGRDATVTTLHGNDGFRVPITSAWLDDKEWDELPIIDTVGSDRLGEAGTKVEVTALYPGVARHFVNKSFVNDLSTSIAEHFTMFLQRGLLIEVNGVSVAPVLVEVLVSEDEKGPTPFVFQQVIDDVEVSIAVGLNTGRGLPSDEDDGPSFEGDRSVATAGWTVFCNDRAVIVGDKSRLTGWGDGIPLYHYQFSIVTGIIEFRSKHAEKLPVTTTKRALDTSSDVWLQALVKMKEGMRIWITYTNRWKNHPRSDQTRHWEGTSPKPLRAVIETVSERAGATKSDGRIEYNPQKQKVVPLPEGHKPSSKRIVFSRPVEEIRSVSKFLFDSLDEAAGIVGDKCFDLALQDALKQQEAE</sequence>
<protein>
    <recommendedName>
        <fullName evidence="3">Histidine kinase/HSP90-like ATPase domain-containing protein</fullName>
    </recommendedName>
</protein>
<dbReference type="RefSeq" id="WP_181903917.1">
    <property type="nucleotide sequence ID" value="NZ_UEYP01000001.1"/>
</dbReference>
<evidence type="ECO:0008006" key="3">
    <source>
        <dbReference type="Google" id="ProtNLM"/>
    </source>
</evidence>
<dbReference type="Proteomes" id="UP000254764">
    <property type="component" value="Unassembled WGS sequence"/>
</dbReference>
<accession>A0A376ACF0</accession>
<name>A0A376ACF0_9HYPH</name>
<dbReference type="AlphaFoldDB" id="A0A376ACF0"/>
<dbReference type="EMBL" id="UEYP01000001">
    <property type="protein sequence ID" value="SSC65486.1"/>
    <property type="molecule type" value="Genomic_DNA"/>
</dbReference>
<evidence type="ECO:0000313" key="2">
    <source>
        <dbReference type="Proteomes" id="UP000254764"/>
    </source>
</evidence>
<reference evidence="2" key="1">
    <citation type="submission" date="2018-07" db="EMBL/GenBank/DDBJ databases">
        <authorList>
            <person name="Peiro R."/>
            <person name="Begona"/>
            <person name="Cbmso G."/>
            <person name="Lopez M."/>
            <person name="Gonzalez S."/>
        </authorList>
    </citation>
    <scope>NUCLEOTIDE SEQUENCE [LARGE SCALE GENOMIC DNA]</scope>
</reference>
<dbReference type="Gene3D" id="3.30.565.10">
    <property type="entry name" value="Histidine kinase-like ATPase, C-terminal domain"/>
    <property type="match status" value="1"/>
</dbReference>
<dbReference type="InterPro" id="IPR036890">
    <property type="entry name" value="HATPase_C_sf"/>
</dbReference>
<organism evidence="1 2">
    <name type="scientific">Ciceribacter selenitireducens ATCC BAA-1503</name>
    <dbReference type="NCBI Taxonomy" id="1336235"/>
    <lineage>
        <taxon>Bacteria</taxon>
        <taxon>Pseudomonadati</taxon>
        <taxon>Pseudomonadota</taxon>
        <taxon>Alphaproteobacteria</taxon>
        <taxon>Hyphomicrobiales</taxon>
        <taxon>Rhizobiaceae</taxon>
        <taxon>Ciceribacter</taxon>
    </lineage>
</organism>
<keyword evidence="2" id="KW-1185">Reference proteome</keyword>
<dbReference type="Pfam" id="PF13589">
    <property type="entry name" value="HATPase_c_3"/>
    <property type="match status" value="1"/>
</dbReference>